<name>A0A9D1LCV6_9FIRM</name>
<comment type="catalytic activity">
    <reaction evidence="7">
        <text>a peptidoglycan chain = a peptidoglycan chain with N-acetyl-1,6-anhydromuramyl-[peptide] at the reducing end + a peptidoglycan chain with N-acetylglucosamine at the non-reducing end.</text>
        <dbReference type="EC" id="4.2.2.29"/>
    </reaction>
</comment>
<sequence length="294" mass="32318">MKRKSFFCIALAGLLLLLTACGTDADAPSDGTSPYGTTRFSGGVYADGTDAPQTSPVQQSNLISVTVPEGYTLVRISWLLEEKGVCSGDAFLEAAQSYDLSSRPLLAGVRAADNVCFKLEGYLFPATYEFEKNTDPKAVLDAMLDASEARLTDSMQQKAKAMGYSMHEILTVASIIEKEAFTAEQRTLIASVLYNRLKDGDPLQCDVTVKYCTGVIELQYPDQIDHYKYYYNTYRCDALPAGPICNPGLSSINAALDPADTDYKFFVIDTEPPYESRFAATYEEHQKNCAEMGY</sequence>
<keyword evidence="2 7" id="KW-0812">Transmembrane</keyword>
<evidence type="ECO:0000256" key="5">
    <source>
        <dbReference type="ARBA" id="ARBA00023239"/>
    </source>
</evidence>
<dbReference type="PANTHER" id="PTHR30518">
    <property type="entry name" value="ENDOLYTIC MUREIN TRANSGLYCOSYLASE"/>
    <property type="match status" value="1"/>
</dbReference>
<keyword evidence="4 7" id="KW-0472">Membrane</keyword>
<dbReference type="EC" id="4.2.2.29" evidence="7"/>
<evidence type="ECO:0000256" key="8">
    <source>
        <dbReference type="SAM" id="SignalP"/>
    </source>
</evidence>
<dbReference type="GO" id="GO:0009252">
    <property type="term" value="P:peptidoglycan biosynthetic process"/>
    <property type="evidence" value="ECO:0007669"/>
    <property type="project" value="UniProtKB-UniRule"/>
</dbReference>
<evidence type="ECO:0000256" key="4">
    <source>
        <dbReference type="ARBA" id="ARBA00023136"/>
    </source>
</evidence>
<protein>
    <recommendedName>
        <fullName evidence="7">Endolytic murein transglycosylase</fullName>
        <ecNumber evidence="7">4.2.2.29</ecNumber>
    </recommendedName>
    <alternativeName>
        <fullName evidence="7">Peptidoglycan lytic transglycosylase</fullName>
    </alternativeName>
    <alternativeName>
        <fullName evidence="7">Peptidoglycan polymerization terminase</fullName>
    </alternativeName>
</protein>
<dbReference type="GO" id="GO:0071555">
    <property type="term" value="P:cell wall organization"/>
    <property type="evidence" value="ECO:0007669"/>
    <property type="project" value="UniProtKB-KW"/>
</dbReference>
<feature type="site" description="Important for catalytic activity" evidence="7">
    <location>
        <position position="179"/>
    </location>
</feature>
<dbReference type="GO" id="GO:0008932">
    <property type="term" value="F:lytic endotransglycosylase activity"/>
    <property type="evidence" value="ECO:0007669"/>
    <property type="project" value="UniProtKB-UniRule"/>
</dbReference>
<evidence type="ECO:0000313" key="10">
    <source>
        <dbReference type="Proteomes" id="UP000824071"/>
    </source>
</evidence>
<dbReference type="Proteomes" id="UP000824071">
    <property type="component" value="Unassembled WGS sequence"/>
</dbReference>
<comment type="function">
    <text evidence="7">Functions as a peptidoglycan terminase that cleaves nascent peptidoglycan strands endolytically to terminate their elongation.</text>
</comment>
<dbReference type="InterPro" id="IPR003770">
    <property type="entry name" value="MLTG-like"/>
</dbReference>
<gene>
    <name evidence="7 9" type="primary">mltG</name>
    <name evidence="9" type="ORF">IAC53_04855</name>
</gene>
<comment type="caution">
    <text evidence="9">The sequence shown here is derived from an EMBL/GenBank/DDBJ whole genome shotgun (WGS) entry which is preliminary data.</text>
</comment>
<dbReference type="GO" id="GO:0005886">
    <property type="term" value="C:plasma membrane"/>
    <property type="evidence" value="ECO:0007669"/>
    <property type="project" value="UniProtKB-UniRule"/>
</dbReference>
<feature type="signal peptide" evidence="8">
    <location>
        <begin position="1"/>
        <end position="25"/>
    </location>
</feature>
<dbReference type="AlphaFoldDB" id="A0A9D1LCV6"/>
<keyword evidence="8" id="KW-0732">Signal</keyword>
<evidence type="ECO:0000256" key="2">
    <source>
        <dbReference type="ARBA" id="ARBA00022692"/>
    </source>
</evidence>
<comment type="similarity">
    <text evidence="7">Belongs to the transglycosylase MltG family.</text>
</comment>
<dbReference type="Gene3D" id="3.30.1490.480">
    <property type="entry name" value="Endolytic murein transglycosylase"/>
    <property type="match status" value="1"/>
</dbReference>
<dbReference type="EMBL" id="DVMW01000030">
    <property type="protein sequence ID" value="HIU35923.1"/>
    <property type="molecule type" value="Genomic_DNA"/>
</dbReference>
<dbReference type="HAMAP" id="MF_02065">
    <property type="entry name" value="MltG"/>
    <property type="match status" value="1"/>
</dbReference>
<dbReference type="PROSITE" id="PS51257">
    <property type="entry name" value="PROKAR_LIPOPROTEIN"/>
    <property type="match status" value="1"/>
</dbReference>
<evidence type="ECO:0000313" key="9">
    <source>
        <dbReference type="EMBL" id="HIU35923.1"/>
    </source>
</evidence>
<feature type="chain" id="PRO_5038527033" description="Endolytic murein transglycosylase" evidence="8">
    <location>
        <begin position="26"/>
        <end position="294"/>
    </location>
</feature>
<reference evidence="9" key="1">
    <citation type="submission" date="2020-10" db="EMBL/GenBank/DDBJ databases">
        <authorList>
            <person name="Gilroy R."/>
        </authorList>
    </citation>
    <scope>NUCLEOTIDE SEQUENCE</scope>
    <source>
        <strain evidence="9">ChiGjej1B1-19959</strain>
    </source>
</reference>
<keyword evidence="5 7" id="KW-0456">Lyase</keyword>
<accession>A0A9D1LCV6</accession>
<dbReference type="NCBIfam" id="TIGR00247">
    <property type="entry name" value="endolytic transglycosylase MltG"/>
    <property type="match status" value="1"/>
</dbReference>
<evidence type="ECO:0000256" key="1">
    <source>
        <dbReference type="ARBA" id="ARBA00022475"/>
    </source>
</evidence>
<organism evidence="9 10">
    <name type="scientific">Candidatus Fimenecus excrementigallinarum</name>
    <dbReference type="NCBI Taxonomy" id="2840816"/>
    <lineage>
        <taxon>Bacteria</taxon>
        <taxon>Bacillati</taxon>
        <taxon>Bacillota</taxon>
        <taxon>Clostridia</taxon>
        <taxon>Candidatus Fimenecus</taxon>
    </lineage>
</organism>
<keyword evidence="1 7" id="KW-1003">Cell membrane</keyword>
<dbReference type="PANTHER" id="PTHR30518:SF2">
    <property type="entry name" value="ENDOLYTIC MUREIN TRANSGLYCOSYLASE"/>
    <property type="match status" value="1"/>
</dbReference>
<dbReference type="Pfam" id="PF02618">
    <property type="entry name" value="YceG"/>
    <property type="match status" value="1"/>
</dbReference>
<evidence type="ECO:0000256" key="6">
    <source>
        <dbReference type="ARBA" id="ARBA00023316"/>
    </source>
</evidence>
<keyword evidence="3 7" id="KW-1133">Transmembrane helix</keyword>
<reference evidence="9" key="2">
    <citation type="journal article" date="2021" name="PeerJ">
        <title>Extensive microbial diversity within the chicken gut microbiome revealed by metagenomics and culture.</title>
        <authorList>
            <person name="Gilroy R."/>
            <person name="Ravi A."/>
            <person name="Getino M."/>
            <person name="Pursley I."/>
            <person name="Horton D.L."/>
            <person name="Alikhan N.F."/>
            <person name="Baker D."/>
            <person name="Gharbi K."/>
            <person name="Hall N."/>
            <person name="Watson M."/>
            <person name="Adriaenssens E.M."/>
            <person name="Foster-Nyarko E."/>
            <person name="Jarju S."/>
            <person name="Secka A."/>
            <person name="Antonio M."/>
            <person name="Oren A."/>
            <person name="Chaudhuri R.R."/>
            <person name="La Ragione R."/>
            <person name="Hildebrand F."/>
            <person name="Pallen M.J."/>
        </authorList>
    </citation>
    <scope>NUCLEOTIDE SEQUENCE</scope>
    <source>
        <strain evidence="9">ChiGjej1B1-19959</strain>
    </source>
</reference>
<proteinExistence type="inferred from homology"/>
<evidence type="ECO:0000256" key="3">
    <source>
        <dbReference type="ARBA" id="ARBA00022989"/>
    </source>
</evidence>
<keyword evidence="6 7" id="KW-0961">Cell wall biogenesis/degradation</keyword>
<evidence type="ECO:0000256" key="7">
    <source>
        <dbReference type="HAMAP-Rule" id="MF_02065"/>
    </source>
</evidence>